<reference evidence="2 3" key="1">
    <citation type="submission" date="2020-08" db="EMBL/GenBank/DDBJ databases">
        <title>Sequencing the genomes of 1000 actinobacteria strains.</title>
        <authorList>
            <person name="Klenk H.-P."/>
        </authorList>
    </citation>
    <scope>NUCLEOTIDE SEQUENCE [LARGE SCALE GENOMIC DNA]</scope>
    <source>
        <strain evidence="2 3">DSM 105369</strain>
    </source>
</reference>
<dbReference type="GO" id="GO:0051537">
    <property type="term" value="F:2 iron, 2 sulfur cluster binding"/>
    <property type="evidence" value="ECO:0007669"/>
    <property type="project" value="InterPro"/>
</dbReference>
<dbReference type="InterPro" id="IPR024726">
    <property type="entry name" value="FhuF_C"/>
</dbReference>
<protein>
    <recommendedName>
        <fullName evidence="1">Ferric siderophore reductase C-terminal domain-containing protein</fullName>
    </recommendedName>
</protein>
<name>A0A839N1N2_9MICO</name>
<accession>A0A839N1N2</accession>
<keyword evidence="3" id="KW-1185">Reference proteome</keyword>
<dbReference type="RefSeq" id="WP_183319890.1">
    <property type="nucleotide sequence ID" value="NZ_JACHVQ010000001.1"/>
</dbReference>
<proteinExistence type="predicted"/>
<evidence type="ECO:0000313" key="2">
    <source>
        <dbReference type="EMBL" id="MBB2891650.1"/>
    </source>
</evidence>
<evidence type="ECO:0000259" key="1">
    <source>
        <dbReference type="Pfam" id="PF11575"/>
    </source>
</evidence>
<dbReference type="AlphaFoldDB" id="A0A839N1N2"/>
<organism evidence="2 3">
    <name type="scientific">Flexivirga oryzae</name>
    <dbReference type="NCBI Taxonomy" id="1794944"/>
    <lineage>
        <taxon>Bacteria</taxon>
        <taxon>Bacillati</taxon>
        <taxon>Actinomycetota</taxon>
        <taxon>Actinomycetes</taxon>
        <taxon>Micrococcales</taxon>
        <taxon>Dermacoccaceae</taxon>
        <taxon>Flexivirga</taxon>
    </lineage>
</organism>
<feature type="domain" description="Ferric siderophore reductase C-terminal" evidence="1">
    <location>
        <begin position="194"/>
        <end position="213"/>
    </location>
</feature>
<sequence>MTDPFCLGPALAFDLHDPTEPPTGEWQSLTTRITDEALRQRVEHVGDALSTPGRGEVDARVAASTEQFGLAARLVAAHICARALGRHLDLHTSSIRWRLDARSGLRLSFAATPHPVNPLQDSAIVQLTGRIQALYGVSPHVVWGNLGSAANSTIALLRASRPELVDAARTTADELLTDPRIDGGDLRTGPGFRRASCCLIYRATDGLCGDCVLHRRGTSRV</sequence>
<dbReference type="EMBL" id="JACHVQ010000001">
    <property type="protein sequence ID" value="MBB2891650.1"/>
    <property type="molecule type" value="Genomic_DNA"/>
</dbReference>
<comment type="caution">
    <text evidence="2">The sequence shown here is derived from an EMBL/GenBank/DDBJ whole genome shotgun (WGS) entry which is preliminary data.</text>
</comment>
<evidence type="ECO:0000313" key="3">
    <source>
        <dbReference type="Proteomes" id="UP000559182"/>
    </source>
</evidence>
<dbReference type="Proteomes" id="UP000559182">
    <property type="component" value="Unassembled WGS sequence"/>
</dbReference>
<gene>
    <name evidence="2" type="ORF">FHU39_001634</name>
</gene>
<dbReference type="Pfam" id="PF11575">
    <property type="entry name" value="FhuF_C"/>
    <property type="match status" value="1"/>
</dbReference>